<feature type="transmembrane region" description="Helical" evidence="1">
    <location>
        <begin position="6"/>
        <end position="26"/>
    </location>
</feature>
<dbReference type="InterPro" id="IPR052336">
    <property type="entry name" value="MlaD_Phospholipid_Transporter"/>
</dbReference>
<name>A0A7J4ZNX1_9BACT</name>
<evidence type="ECO:0000313" key="4">
    <source>
        <dbReference type="Proteomes" id="UP000420562"/>
    </source>
</evidence>
<keyword evidence="1" id="KW-0472">Membrane</keyword>
<dbReference type="Pfam" id="PF02470">
    <property type="entry name" value="MlaD"/>
    <property type="match status" value="1"/>
</dbReference>
<keyword evidence="4" id="KW-1185">Reference proteome</keyword>
<keyword evidence="1" id="KW-1133">Transmembrane helix</keyword>
<dbReference type="EMBL" id="VZQZ01000008">
    <property type="protein sequence ID" value="KAB0664385.1"/>
    <property type="molecule type" value="Genomic_DNA"/>
</dbReference>
<dbReference type="PANTHER" id="PTHR33371">
    <property type="entry name" value="INTERMEMBRANE PHOSPHOLIPID TRANSPORT SYSTEM BINDING PROTEIN MLAD-RELATED"/>
    <property type="match status" value="1"/>
</dbReference>
<dbReference type="AlphaFoldDB" id="A0A7J4ZNX1"/>
<dbReference type="InterPro" id="IPR003399">
    <property type="entry name" value="Mce/MlaD"/>
</dbReference>
<evidence type="ECO:0000256" key="1">
    <source>
        <dbReference type="SAM" id="Phobius"/>
    </source>
</evidence>
<sequence length="349" mass="37432">MTLSHEAKVGLFFILSIVLFGLMLELGNRWKIFDRGVPYKVFLSSTTGLKQGDAVKLAGVEVGTISKIAVQDSRVQVDFEVKPGTHIKQDTVASIRMTSMLGGQFLGLSFGSPASPELPPGSTVKSTEAFGIDAIMDNVGGLTKDAKQLIVNLDRNQNEVMTKISAILDENRSAVNTSLKSISSITTKIDRGEGALGMLVNDRQLGRDIRDVAGSLKTVSARLERGEGTAGKLLTDDRLYTDALATVREMRDGMGSLNRIAARIDKGEGTAGKLVNDPALYDELKATVVNLKEITRKINSGEGTIGKLVNDDKLYLNAISTLKKTEKTMEGLQDTGPISVIGSVIGTLF</sequence>
<dbReference type="GO" id="GO:0005543">
    <property type="term" value="F:phospholipid binding"/>
    <property type="evidence" value="ECO:0007669"/>
    <property type="project" value="TreeGrafter"/>
</dbReference>
<accession>A0A7J4ZNX1</accession>
<proteinExistence type="predicted"/>
<organism evidence="3 4">
    <name type="scientific">Oryzomonas japonica</name>
    <dbReference type="NCBI Taxonomy" id="2603858"/>
    <lineage>
        <taxon>Bacteria</taxon>
        <taxon>Pseudomonadati</taxon>
        <taxon>Thermodesulfobacteriota</taxon>
        <taxon>Desulfuromonadia</taxon>
        <taxon>Geobacterales</taxon>
        <taxon>Geobacteraceae</taxon>
        <taxon>Oryzomonas</taxon>
    </lineage>
</organism>
<dbReference type="Proteomes" id="UP000420562">
    <property type="component" value="Unassembled WGS sequence"/>
</dbReference>
<dbReference type="PANTHER" id="PTHR33371:SF4">
    <property type="entry name" value="INTERMEMBRANE PHOSPHOLIPID TRANSPORT SYSTEM BINDING PROTEIN MLAD"/>
    <property type="match status" value="1"/>
</dbReference>
<evidence type="ECO:0000259" key="2">
    <source>
        <dbReference type="Pfam" id="PF02470"/>
    </source>
</evidence>
<comment type="caution">
    <text evidence="3">The sequence shown here is derived from an EMBL/GenBank/DDBJ whole genome shotgun (WGS) entry which is preliminary data.</text>
</comment>
<dbReference type="RefSeq" id="WP_151128917.1">
    <property type="nucleotide sequence ID" value="NZ_VZQZ01000008.1"/>
</dbReference>
<dbReference type="GO" id="GO:0005548">
    <property type="term" value="F:phospholipid transporter activity"/>
    <property type="evidence" value="ECO:0007669"/>
    <property type="project" value="TreeGrafter"/>
</dbReference>
<reference evidence="3 4" key="1">
    <citation type="submission" date="2019-09" db="EMBL/GenBank/DDBJ databases">
        <title>Geobacter sp. Red96, a novel strain isolated from paddy soil.</title>
        <authorList>
            <person name="Xu Z."/>
            <person name="Masuda Y."/>
            <person name="Itoh H."/>
            <person name="Senoo K."/>
        </authorList>
    </citation>
    <scope>NUCLEOTIDE SEQUENCE [LARGE SCALE GENOMIC DNA]</scope>
    <source>
        <strain evidence="3 4">Red96</strain>
    </source>
</reference>
<feature type="domain" description="Mce/MlaD" evidence="2">
    <location>
        <begin position="36"/>
        <end position="111"/>
    </location>
</feature>
<evidence type="ECO:0000313" key="3">
    <source>
        <dbReference type="EMBL" id="KAB0664385.1"/>
    </source>
</evidence>
<protein>
    <submittedName>
        <fullName evidence="3">MCE family protein</fullName>
    </submittedName>
</protein>
<gene>
    <name evidence="3" type="ORF">F6V25_12640</name>
</gene>
<keyword evidence="1" id="KW-0812">Transmembrane</keyword>